<dbReference type="GO" id="GO:0008233">
    <property type="term" value="F:peptidase activity"/>
    <property type="evidence" value="ECO:0007669"/>
    <property type="project" value="UniProtKB-KW"/>
</dbReference>
<dbReference type="GO" id="GO:0006508">
    <property type="term" value="P:proteolysis"/>
    <property type="evidence" value="ECO:0007669"/>
    <property type="project" value="UniProtKB-KW"/>
</dbReference>
<dbReference type="InterPro" id="IPR010321">
    <property type="entry name" value="DUF922"/>
</dbReference>
<keyword evidence="1" id="KW-0732">Signal</keyword>
<reference evidence="2 3" key="1">
    <citation type="submission" date="2021-03" db="EMBL/GenBank/DDBJ databases">
        <title>Genomic Encyclopedia of Type Strains, Phase IV (KMG-IV): sequencing the most valuable type-strain genomes for metagenomic binning, comparative biology and taxonomic classification.</title>
        <authorList>
            <person name="Goeker M."/>
        </authorList>
    </citation>
    <scope>NUCLEOTIDE SEQUENCE [LARGE SCALE GENOMIC DNA]</scope>
    <source>
        <strain evidence="2 3">DSM 21600</strain>
    </source>
</reference>
<evidence type="ECO:0000256" key="1">
    <source>
        <dbReference type="SAM" id="SignalP"/>
    </source>
</evidence>
<comment type="caution">
    <text evidence="2">The sequence shown here is derived from an EMBL/GenBank/DDBJ whole genome shotgun (WGS) entry which is preliminary data.</text>
</comment>
<dbReference type="PIRSF" id="PIRSF010521">
    <property type="entry name" value="DUF922_bac"/>
    <property type="match status" value="1"/>
</dbReference>
<gene>
    <name evidence="2" type="ORF">J2Z17_002315</name>
</gene>
<keyword evidence="2" id="KW-0645">Protease</keyword>
<feature type="signal peptide" evidence="1">
    <location>
        <begin position="1"/>
        <end position="25"/>
    </location>
</feature>
<keyword evidence="2" id="KW-0378">Hydrolase</keyword>
<organism evidence="2 3">
    <name type="scientific">Rhizobium halophytocola</name>
    <dbReference type="NCBI Taxonomy" id="735519"/>
    <lineage>
        <taxon>Bacteria</taxon>
        <taxon>Pseudomonadati</taxon>
        <taxon>Pseudomonadota</taxon>
        <taxon>Alphaproteobacteria</taxon>
        <taxon>Hyphomicrobiales</taxon>
        <taxon>Rhizobiaceae</taxon>
        <taxon>Rhizobium/Agrobacterium group</taxon>
        <taxon>Rhizobium</taxon>
    </lineage>
</organism>
<keyword evidence="3" id="KW-1185">Reference proteome</keyword>
<dbReference type="EMBL" id="JAGGJU010000005">
    <property type="protein sequence ID" value="MBP1850878.1"/>
    <property type="molecule type" value="Genomic_DNA"/>
</dbReference>
<proteinExistence type="predicted"/>
<evidence type="ECO:0000313" key="2">
    <source>
        <dbReference type="EMBL" id="MBP1850878.1"/>
    </source>
</evidence>
<feature type="chain" id="PRO_5047133000" evidence="1">
    <location>
        <begin position="26"/>
        <end position="200"/>
    </location>
</feature>
<sequence length="200" mass="21906">MPRYIVRLHLIIPLLAALAPVEAFAEGKVLQRVETYAVRGTTGLELYRSIGEHGPVLGASRAIAHTGFRLTWKRDYQQRGAACVLASAIPTLVITTVLPEAKGRLPQALKRSWDIFLAGVTAHEAVHAGYIRDLARDIEKATVGLTEPNDPGCRKIRQTMQPILGALSTAERRKQRDFDKESFADGGQVHQLILALVNGP</sequence>
<dbReference type="RefSeq" id="WP_209945025.1">
    <property type="nucleotide sequence ID" value="NZ_JAGGJU010000005.1"/>
</dbReference>
<dbReference type="Pfam" id="PF06037">
    <property type="entry name" value="DUF922"/>
    <property type="match status" value="1"/>
</dbReference>
<protein>
    <submittedName>
        <fullName evidence="2">Secreted Zn-dependent protease</fullName>
    </submittedName>
</protein>
<dbReference type="Proteomes" id="UP000759443">
    <property type="component" value="Unassembled WGS sequence"/>
</dbReference>
<name>A0ABS4DYW2_9HYPH</name>
<accession>A0ABS4DYW2</accession>
<evidence type="ECO:0000313" key="3">
    <source>
        <dbReference type="Proteomes" id="UP000759443"/>
    </source>
</evidence>